<dbReference type="GO" id="GO:0070681">
    <property type="term" value="P:glutaminyl-tRNAGln biosynthesis via transamidation"/>
    <property type="evidence" value="ECO:0007669"/>
    <property type="project" value="TreeGrafter"/>
</dbReference>
<dbReference type="PANTHER" id="PTHR15004:SF0">
    <property type="entry name" value="GLUTAMYL-TRNA(GLN) AMIDOTRANSFERASE SUBUNIT C, MITOCHONDRIAL"/>
    <property type="match status" value="1"/>
</dbReference>
<dbReference type="AlphaFoldDB" id="A0A6A5WIZ1"/>
<dbReference type="EMBL" id="ML977598">
    <property type="protein sequence ID" value="KAF1999095.1"/>
    <property type="molecule type" value="Genomic_DNA"/>
</dbReference>
<accession>A0A6A5WIZ1</accession>
<dbReference type="InterPro" id="IPR049545">
    <property type="entry name" value="Gta3_dom"/>
</dbReference>
<dbReference type="InterPro" id="IPR003837">
    <property type="entry name" value="GatC"/>
</dbReference>
<organism evidence="2 3">
    <name type="scientific">Amniculicola lignicola CBS 123094</name>
    <dbReference type="NCBI Taxonomy" id="1392246"/>
    <lineage>
        <taxon>Eukaryota</taxon>
        <taxon>Fungi</taxon>
        <taxon>Dikarya</taxon>
        <taxon>Ascomycota</taxon>
        <taxon>Pezizomycotina</taxon>
        <taxon>Dothideomycetes</taxon>
        <taxon>Pleosporomycetidae</taxon>
        <taxon>Pleosporales</taxon>
        <taxon>Amniculicolaceae</taxon>
        <taxon>Amniculicola</taxon>
    </lineage>
</organism>
<evidence type="ECO:0000313" key="2">
    <source>
        <dbReference type="EMBL" id="KAF1999095.1"/>
    </source>
</evidence>
<dbReference type="PANTHER" id="PTHR15004">
    <property type="entry name" value="GLUTAMYL-TRNA(GLN) AMIDOTRANSFERASE SUBUNIT C, MITOCHONDRIAL"/>
    <property type="match status" value="1"/>
</dbReference>
<keyword evidence="3" id="KW-1185">Reference proteome</keyword>
<gene>
    <name evidence="2" type="ORF">P154DRAFT_233777</name>
</gene>
<proteinExistence type="predicted"/>
<evidence type="ECO:0000259" key="1">
    <source>
        <dbReference type="Pfam" id="PF20978"/>
    </source>
</evidence>
<name>A0A6A5WIZ1_9PLEO</name>
<dbReference type="GO" id="GO:0005739">
    <property type="term" value="C:mitochondrion"/>
    <property type="evidence" value="ECO:0007669"/>
    <property type="project" value="TreeGrafter"/>
</dbReference>
<dbReference type="Proteomes" id="UP000799779">
    <property type="component" value="Unassembled WGS sequence"/>
</dbReference>
<evidence type="ECO:0000313" key="3">
    <source>
        <dbReference type="Proteomes" id="UP000799779"/>
    </source>
</evidence>
<reference evidence="2" key="1">
    <citation type="journal article" date="2020" name="Stud. Mycol.">
        <title>101 Dothideomycetes genomes: a test case for predicting lifestyles and emergence of pathogens.</title>
        <authorList>
            <person name="Haridas S."/>
            <person name="Albert R."/>
            <person name="Binder M."/>
            <person name="Bloem J."/>
            <person name="Labutti K."/>
            <person name="Salamov A."/>
            <person name="Andreopoulos B."/>
            <person name="Baker S."/>
            <person name="Barry K."/>
            <person name="Bills G."/>
            <person name="Bluhm B."/>
            <person name="Cannon C."/>
            <person name="Castanera R."/>
            <person name="Culley D."/>
            <person name="Daum C."/>
            <person name="Ezra D."/>
            <person name="Gonzalez J."/>
            <person name="Henrissat B."/>
            <person name="Kuo A."/>
            <person name="Liang C."/>
            <person name="Lipzen A."/>
            <person name="Lutzoni F."/>
            <person name="Magnuson J."/>
            <person name="Mondo S."/>
            <person name="Nolan M."/>
            <person name="Ohm R."/>
            <person name="Pangilinan J."/>
            <person name="Park H.-J."/>
            <person name="Ramirez L."/>
            <person name="Alfaro M."/>
            <person name="Sun H."/>
            <person name="Tritt A."/>
            <person name="Yoshinaga Y."/>
            <person name="Zwiers L.-H."/>
            <person name="Turgeon B."/>
            <person name="Goodwin S."/>
            <person name="Spatafora J."/>
            <person name="Crous P."/>
            <person name="Grigoriev I."/>
        </authorList>
    </citation>
    <scope>NUCLEOTIDE SEQUENCE</scope>
    <source>
        <strain evidence="2">CBS 123094</strain>
    </source>
</reference>
<sequence length="208" mass="23489">MASARALTRSRLSVWSYNRPSYTARSRFHAGVSRYLSTPIRLTTILAEVQPEDLKELLAKPTWSVESLLPPKTAAPDAPTISSKQLHHLLRLSALPPPETPEEEQKMLDTLSAQLHFVGEIQQVDTTGVKPLRAIRDETTAAENEQTITMETLKDAFAQEKVIGKHYRRIQRKPDPVDAKYVESWDVLGSAERRKGNYFVVDSEKPLE</sequence>
<dbReference type="GO" id="GO:0006450">
    <property type="term" value="P:regulation of translational fidelity"/>
    <property type="evidence" value="ECO:0007669"/>
    <property type="project" value="InterPro"/>
</dbReference>
<dbReference type="InterPro" id="IPR036113">
    <property type="entry name" value="Asp/Glu-ADT_sf_sub_c"/>
</dbReference>
<feature type="domain" description="Glutamyl-tRNA amidotransferase complex subunit Gta3" evidence="1">
    <location>
        <begin position="76"/>
        <end position="132"/>
    </location>
</feature>
<dbReference type="Pfam" id="PF20978">
    <property type="entry name" value="Gta3"/>
    <property type="match status" value="1"/>
</dbReference>
<dbReference type="GO" id="GO:0030956">
    <property type="term" value="C:glutamyl-tRNA(Gln) amidotransferase complex"/>
    <property type="evidence" value="ECO:0007669"/>
    <property type="project" value="TreeGrafter"/>
</dbReference>
<dbReference type="SUPFAM" id="SSF141000">
    <property type="entry name" value="Glu-tRNAGln amidotransferase C subunit"/>
    <property type="match status" value="1"/>
</dbReference>
<dbReference type="GO" id="GO:0032543">
    <property type="term" value="P:mitochondrial translation"/>
    <property type="evidence" value="ECO:0007669"/>
    <property type="project" value="TreeGrafter"/>
</dbReference>
<protein>
    <recommendedName>
        <fullName evidence="1">Glutamyl-tRNA amidotransferase complex subunit Gta3 domain-containing protein</fullName>
    </recommendedName>
</protein>
<dbReference type="OrthoDB" id="5522061at2759"/>